<gene>
    <name evidence="4" type="primary">LOC118406665</name>
    <name evidence="2" type="ORF">BRAFLDRAFT_96794</name>
</gene>
<evidence type="ECO:0000313" key="4">
    <source>
        <dbReference type="RefSeq" id="XP_035662814.1"/>
    </source>
</evidence>
<dbReference type="Proteomes" id="UP000001554">
    <property type="component" value="Chromosome 19"/>
</dbReference>
<evidence type="ECO:0000256" key="1">
    <source>
        <dbReference type="SAM" id="MobiDB-lite"/>
    </source>
</evidence>
<evidence type="ECO:0000313" key="3">
    <source>
        <dbReference type="Proteomes" id="UP000001554"/>
    </source>
</evidence>
<feature type="region of interest" description="Disordered" evidence="1">
    <location>
        <begin position="216"/>
        <end position="235"/>
    </location>
</feature>
<protein>
    <submittedName>
        <fullName evidence="4">Vacuolar protein sorting-associated protein 13F</fullName>
    </submittedName>
</protein>
<evidence type="ECO:0000313" key="2">
    <source>
        <dbReference type="EMBL" id="EEN51833.1"/>
    </source>
</evidence>
<dbReference type="GeneID" id="118406665"/>
<feature type="region of interest" description="Disordered" evidence="1">
    <location>
        <begin position="261"/>
        <end position="346"/>
    </location>
</feature>
<organism>
    <name type="scientific">Branchiostoma floridae</name>
    <name type="common">Florida lancelet</name>
    <name type="synonym">Amphioxus</name>
    <dbReference type="NCBI Taxonomy" id="7739"/>
    <lineage>
        <taxon>Eukaryota</taxon>
        <taxon>Metazoa</taxon>
        <taxon>Chordata</taxon>
        <taxon>Cephalochordata</taxon>
        <taxon>Leptocardii</taxon>
        <taxon>Amphioxiformes</taxon>
        <taxon>Branchiostomatidae</taxon>
        <taxon>Branchiostoma</taxon>
    </lineage>
</organism>
<feature type="compositionally biased region" description="Acidic residues" evidence="1">
    <location>
        <begin position="270"/>
        <end position="300"/>
    </location>
</feature>
<dbReference type="KEGG" id="bfo:118406665"/>
<reference evidence="4" key="3">
    <citation type="submission" date="2025-04" db="UniProtKB">
        <authorList>
            <consortium name="RefSeq"/>
        </authorList>
    </citation>
    <scope>IDENTIFICATION</scope>
    <source>
        <strain evidence="4">S238N-H82</strain>
        <tissue evidence="4">Testes</tissue>
    </source>
</reference>
<name>C3Z6I9_BRAFL</name>
<dbReference type="EMBL" id="GG666588">
    <property type="protein sequence ID" value="EEN51833.1"/>
    <property type="molecule type" value="Genomic_DNA"/>
</dbReference>
<keyword evidence="3" id="KW-1185">Reference proteome</keyword>
<dbReference type="AlphaFoldDB" id="C3Z6I9"/>
<dbReference type="RefSeq" id="XP_035662814.1">
    <property type="nucleotide sequence ID" value="XM_035806921.1"/>
</dbReference>
<sequence>MSEKKTQKEVAKERLEKDLARYIYVPQWHLGAPKAAPTNGKVPDIPDFTPKLGDVLSWSDYRDGHTYIVGKDGALIPNPDYSGSGYLTIPFEITQHMTDARRRYEGIDVLFMDLRHDDQFIQENFGDLPEEWKFTWYDGEEELQITFPNGKMQTFLPGEHMKEDIFRWYEGSQKMQSSFSVTYDLKGDDLKRFQEKYQNKDDPNDQYAWLRARPKIPPTWTMEPGGGGGGSDRHHGTFYLNGPAEEAKAAVDAVKEFYEGFQHTTTEPVEYSDEEDEDDDDDDEEGEEEEDDDDDDDEDENERRRKRMKFDFEEGGEGDDDADDDDEDDDGEAEEEEEDGEDEEGV</sequence>
<dbReference type="OMA" id="KEDIFRW"/>
<dbReference type="OrthoDB" id="9985567at2759"/>
<feature type="compositionally biased region" description="Acidic residues" evidence="1">
    <location>
        <begin position="313"/>
        <end position="346"/>
    </location>
</feature>
<reference evidence="3" key="2">
    <citation type="journal article" date="2020" name="Nat. Ecol. Evol.">
        <title>Deeply conserved synteny resolves early events in vertebrate evolution.</title>
        <authorList>
            <person name="Simakov O."/>
            <person name="Marletaz F."/>
            <person name="Yue J.X."/>
            <person name="O'Connell B."/>
            <person name="Jenkins J."/>
            <person name="Brandt A."/>
            <person name="Calef R."/>
            <person name="Tung C.H."/>
            <person name="Huang T.K."/>
            <person name="Schmutz J."/>
            <person name="Satoh N."/>
            <person name="Yu J.K."/>
            <person name="Putnam N.H."/>
            <person name="Green R.E."/>
            <person name="Rokhsar D.S."/>
        </authorList>
    </citation>
    <scope>NUCLEOTIDE SEQUENCE [LARGE SCALE GENOMIC DNA]</scope>
    <source>
        <strain evidence="3">S238N-H82</strain>
    </source>
</reference>
<dbReference type="InParanoid" id="C3Z6I9"/>
<accession>C3Z6I9</accession>
<reference evidence="2" key="1">
    <citation type="journal article" date="2008" name="Nature">
        <title>The amphioxus genome and the evolution of the chordate karyotype.</title>
        <authorList>
            <consortium name="US DOE Joint Genome Institute (JGI-PGF)"/>
            <person name="Putnam N.H."/>
            <person name="Butts T."/>
            <person name="Ferrier D.E.K."/>
            <person name="Furlong R.F."/>
            <person name="Hellsten U."/>
            <person name="Kawashima T."/>
            <person name="Robinson-Rechavi M."/>
            <person name="Shoguchi E."/>
            <person name="Terry A."/>
            <person name="Yu J.-K."/>
            <person name="Benito-Gutierrez E.L."/>
            <person name="Dubchak I."/>
            <person name="Garcia-Fernandez J."/>
            <person name="Gibson-Brown J.J."/>
            <person name="Grigoriev I.V."/>
            <person name="Horton A.C."/>
            <person name="de Jong P.J."/>
            <person name="Jurka J."/>
            <person name="Kapitonov V.V."/>
            <person name="Kohara Y."/>
            <person name="Kuroki Y."/>
            <person name="Lindquist E."/>
            <person name="Lucas S."/>
            <person name="Osoegawa K."/>
            <person name="Pennacchio L.A."/>
            <person name="Salamov A.A."/>
            <person name="Satou Y."/>
            <person name="Sauka-Spengler T."/>
            <person name="Schmutz J."/>
            <person name="Shin-I T."/>
            <person name="Toyoda A."/>
            <person name="Bronner-Fraser M."/>
            <person name="Fujiyama A."/>
            <person name="Holland L.Z."/>
            <person name="Holland P.W.H."/>
            <person name="Satoh N."/>
            <person name="Rokhsar D.S."/>
        </authorList>
    </citation>
    <scope>NUCLEOTIDE SEQUENCE [LARGE SCALE GENOMIC DNA]</scope>
    <source>
        <strain evidence="2">S238N-H82</strain>
        <tissue evidence="2">Testes</tissue>
    </source>
</reference>
<proteinExistence type="predicted"/>